<dbReference type="GO" id="GO:0016740">
    <property type="term" value="F:transferase activity"/>
    <property type="evidence" value="ECO:0007669"/>
    <property type="project" value="UniProtKB-KW"/>
</dbReference>
<organism evidence="1 2">
    <name type="scientific">Lyngbya aestuarii BL J</name>
    <dbReference type="NCBI Taxonomy" id="1348334"/>
    <lineage>
        <taxon>Bacteria</taxon>
        <taxon>Bacillati</taxon>
        <taxon>Cyanobacteriota</taxon>
        <taxon>Cyanophyceae</taxon>
        <taxon>Oscillatoriophycideae</taxon>
        <taxon>Oscillatoriales</taxon>
        <taxon>Microcoleaceae</taxon>
        <taxon>Lyngbya</taxon>
    </lineage>
</organism>
<dbReference type="InterPro" id="IPR027417">
    <property type="entry name" value="P-loop_NTPase"/>
</dbReference>
<comment type="caution">
    <text evidence="1">The sequence shown here is derived from an EMBL/GenBank/DDBJ whole genome shotgun (WGS) entry which is preliminary data.</text>
</comment>
<reference evidence="1 2" key="1">
    <citation type="journal article" date="2013" name="Front. Microbiol.">
        <title>Comparative genomic analyses of the cyanobacterium, Lyngbya aestuarii BL J, a powerful hydrogen producer.</title>
        <authorList>
            <person name="Kothari A."/>
            <person name="Vaughn M."/>
            <person name="Garcia-Pichel F."/>
        </authorList>
    </citation>
    <scope>NUCLEOTIDE SEQUENCE [LARGE SCALE GENOMIC DNA]</scope>
    <source>
        <strain evidence="1 2">BL J</strain>
    </source>
</reference>
<accession>U7QCH1</accession>
<proteinExistence type="predicted"/>
<dbReference type="EMBL" id="AUZM01000082">
    <property type="protein sequence ID" value="ERT04735.1"/>
    <property type="molecule type" value="Genomic_DNA"/>
</dbReference>
<gene>
    <name evidence="1" type="ORF">M595_5301</name>
</gene>
<evidence type="ECO:0000313" key="2">
    <source>
        <dbReference type="Proteomes" id="UP000017127"/>
    </source>
</evidence>
<dbReference type="Proteomes" id="UP000017127">
    <property type="component" value="Unassembled WGS sequence"/>
</dbReference>
<protein>
    <submittedName>
        <fullName evidence="1">Sulfotransferase domain protein</fullName>
    </submittedName>
</protein>
<name>U7QCH1_9CYAN</name>
<dbReference type="AlphaFoldDB" id="U7QCH1"/>
<dbReference type="Pfam" id="PF13469">
    <property type="entry name" value="Sulfotransfer_3"/>
    <property type="match status" value="1"/>
</dbReference>
<dbReference type="Gene3D" id="3.40.50.300">
    <property type="entry name" value="P-loop containing nucleotide triphosphate hydrolases"/>
    <property type="match status" value="1"/>
</dbReference>
<dbReference type="SUPFAM" id="SSF52540">
    <property type="entry name" value="P-loop containing nucleoside triphosphate hydrolases"/>
    <property type="match status" value="1"/>
</dbReference>
<dbReference type="PATRIC" id="fig|1348334.3.peg.5099"/>
<keyword evidence="2" id="KW-1185">Reference proteome</keyword>
<keyword evidence="1" id="KW-0808">Transferase</keyword>
<evidence type="ECO:0000313" key="1">
    <source>
        <dbReference type="EMBL" id="ERT04735.1"/>
    </source>
</evidence>
<sequence length="285" mass="32735">MNTLAVSLSSPIHLISGLPRAGSTVLAALLRQNPRFHAGMTSPVGGLVNRMLDAMSEENEFSVFISPEQRQDLILSIFSAYYQQQIAENKVIFDTNRLWCSKLPLICQLFPEAKVICCVRNVAWVMDSLERLVRRNAFEISRMFRNRAEISTVYSRTEALSQGNRLVGFAYNALKEAFYSEQADRLLLVDYEFLAIAPEQTLSLIYQFIGEEPFNHDLESIEYEEPEFDRKLRTEGLHTVRSRVEFKPRRSILPPDLFERFSQLSFWTDTTNSVANVINFKTSSK</sequence>